<dbReference type="OrthoDB" id="9759607at2"/>
<evidence type="ECO:0000256" key="4">
    <source>
        <dbReference type="ARBA" id="ARBA00022989"/>
    </source>
</evidence>
<dbReference type="GO" id="GO:0000155">
    <property type="term" value="F:phosphorelay sensor kinase activity"/>
    <property type="evidence" value="ECO:0007669"/>
    <property type="project" value="InterPro"/>
</dbReference>
<keyword evidence="4 6" id="KW-1133">Transmembrane helix</keyword>
<evidence type="ECO:0000259" key="9">
    <source>
        <dbReference type="PROSITE" id="PS50887"/>
    </source>
</evidence>
<dbReference type="InterPro" id="IPR000160">
    <property type="entry name" value="GGDEF_dom"/>
</dbReference>
<keyword evidence="3 6" id="KW-0812">Transmembrane</keyword>
<evidence type="ECO:0000256" key="1">
    <source>
        <dbReference type="ARBA" id="ARBA00004651"/>
    </source>
</evidence>
<name>A0A5J5HN46_9BACI</name>
<feature type="transmembrane region" description="Helical" evidence="6">
    <location>
        <begin position="169"/>
        <end position="193"/>
    </location>
</feature>
<evidence type="ECO:0000256" key="5">
    <source>
        <dbReference type="ARBA" id="ARBA00023136"/>
    </source>
</evidence>
<gene>
    <name evidence="10" type="ORF">F4V44_14100</name>
</gene>
<dbReference type="SMART" id="SM00091">
    <property type="entry name" value="PAS"/>
    <property type="match status" value="1"/>
</dbReference>
<dbReference type="InterPro" id="IPR052163">
    <property type="entry name" value="DGC-Regulatory_Protein"/>
</dbReference>
<comment type="subcellular location">
    <subcellularLocation>
        <location evidence="1">Cell membrane</location>
        <topology evidence="1">Multi-pass membrane protein</topology>
    </subcellularLocation>
</comment>
<dbReference type="NCBIfam" id="TIGR00254">
    <property type="entry name" value="GGDEF"/>
    <property type="match status" value="1"/>
</dbReference>
<feature type="transmembrane region" description="Helical" evidence="6">
    <location>
        <begin position="77"/>
        <end position="106"/>
    </location>
</feature>
<evidence type="ECO:0000313" key="10">
    <source>
        <dbReference type="EMBL" id="KAA9022872.1"/>
    </source>
</evidence>
<feature type="transmembrane region" description="Helical" evidence="6">
    <location>
        <begin position="138"/>
        <end position="157"/>
    </location>
</feature>
<evidence type="ECO:0000259" key="7">
    <source>
        <dbReference type="PROSITE" id="PS50112"/>
    </source>
</evidence>
<dbReference type="Proteomes" id="UP000326671">
    <property type="component" value="Unassembled WGS sequence"/>
</dbReference>
<accession>A0A5J5HN46</accession>
<dbReference type="GO" id="GO:0005886">
    <property type="term" value="C:plasma membrane"/>
    <property type="evidence" value="ECO:0007669"/>
    <property type="project" value="UniProtKB-SubCell"/>
</dbReference>
<dbReference type="FunFam" id="3.30.70.270:FF:000001">
    <property type="entry name" value="Diguanylate cyclase domain protein"/>
    <property type="match status" value="1"/>
</dbReference>
<evidence type="ECO:0000313" key="11">
    <source>
        <dbReference type="Proteomes" id="UP000326671"/>
    </source>
</evidence>
<dbReference type="PROSITE" id="PS50887">
    <property type="entry name" value="GGDEF"/>
    <property type="match status" value="1"/>
</dbReference>
<feature type="transmembrane region" description="Helical" evidence="6">
    <location>
        <begin position="16"/>
        <end position="34"/>
    </location>
</feature>
<reference evidence="10 11" key="1">
    <citation type="submission" date="2019-09" db="EMBL/GenBank/DDBJ databases">
        <title>Whole genome sequences of isolates from the Mars Exploration Rovers.</title>
        <authorList>
            <person name="Seuylemezian A."/>
            <person name="Vaishampayan P."/>
        </authorList>
    </citation>
    <scope>NUCLEOTIDE SEQUENCE [LARGE SCALE GENOMIC DNA]</scope>
    <source>
        <strain evidence="10 11">MER_TA_151</strain>
    </source>
</reference>
<evidence type="ECO:0000259" key="8">
    <source>
        <dbReference type="PROSITE" id="PS50113"/>
    </source>
</evidence>
<dbReference type="InterPro" id="IPR000700">
    <property type="entry name" value="PAS-assoc_C"/>
</dbReference>
<keyword evidence="2" id="KW-1003">Cell membrane</keyword>
<dbReference type="PROSITE" id="PS50112">
    <property type="entry name" value="PAS"/>
    <property type="match status" value="1"/>
</dbReference>
<dbReference type="AlphaFoldDB" id="A0A5J5HN46"/>
<protein>
    <submittedName>
        <fullName evidence="10">Diguanylate cyclase</fullName>
    </submittedName>
</protein>
<evidence type="ECO:0000256" key="6">
    <source>
        <dbReference type="SAM" id="Phobius"/>
    </source>
</evidence>
<proteinExistence type="predicted"/>
<dbReference type="InterPro" id="IPR011620">
    <property type="entry name" value="Sig_transdc_His_kinase_LytS_TM"/>
</dbReference>
<dbReference type="PROSITE" id="PS50113">
    <property type="entry name" value="PAC"/>
    <property type="match status" value="1"/>
</dbReference>
<dbReference type="InterPro" id="IPR035965">
    <property type="entry name" value="PAS-like_dom_sf"/>
</dbReference>
<dbReference type="Pfam" id="PF00990">
    <property type="entry name" value="GGDEF"/>
    <property type="match status" value="1"/>
</dbReference>
<dbReference type="InterPro" id="IPR043128">
    <property type="entry name" value="Rev_trsase/Diguanyl_cyclase"/>
</dbReference>
<organism evidence="10 11">
    <name type="scientific">Niallia endozanthoxylica</name>
    <dbReference type="NCBI Taxonomy" id="2036016"/>
    <lineage>
        <taxon>Bacteria</taxon>
        <taxon>Bacillati</taxon>
        <taxon>Bacillota</taxon>
        <taxon>Bacilli</taxon>
        <taxon>Bacillales</taxon>
        <taxon>Bacillaceae</taxon>
        <taxon>Niallia</taxon>
    </lineage>
</organism>
<evidence type="ECO:0000256" key="3">
    <source>
        <dbReference type="ARBA" id="ARBA00022692"/>
    </source>
</evidence>
<feature type="domain" description="GGDEF" evidence="9">
    <location>
        <begin position="364"/>
        <end position="501"/>
    </location>
</feature>
<dbReference type="CDD" id="cd01949">
    <property type="entry name" value="GGDEF"/>
    <property type="match status" value="1"/>
</dbReference>
<keyword evidence="11" id="KW-1185">Reference proteome</keyword>
<dbReference type="CDD" id="cd00130">
    <property type="entry name" value="PAS"/>
    <property type="match status" value="1"/>
</dbReference>
<dbReference type="NCBIfam" id="TIGR00229">
    <property type="entry name" value="sensory_box"/>
    <property type="match status" value="1"/>
</dbReference>
<dbReference type="Gene3D" id="3.30.70.270">
    <property type="match status" value="1"/>
</dbReference>
<dbReference type="SMART" id="SM00267">
    <property type="entry name" value="GGDEF"/>
    <property type="match status" value="1"/>
</dbReference>
<sequence length="501" mass="56587">MVFHIPGRVFFMYRDLLMNLTLIISFLSISGQFFKESPMNATRRNQIFSGILAGILGCILMYFSINVTDILIMDLRNFTIIIATVYGGILSGGIAAIICIFGRVLLFGINPGSIGAVISIIVLIIVCGLLLKTKMSTFNKFMGMNGSSVIIMSILFIDLIDDPEKLRQALIYFGFISTIGGIIIYSLTNYISYSNANFRKLRLFEKVIDTTNQGVTITDKQGKLLYINGGFTRITGYHSNEVIGGSHRILQSGHHDKVFYRKMWDDLTKTGQWMGEIWNKNREGQVYPELLNISEVQNKHGQTVNYVAVFSDITEMKNTENQLKEANEHLQKLSSIDGLTKISNRRTFDTSLEKEWNQALRYRHPISIIMLDIDYFKKFNDTYGHLGGDECLIRVAAALSDTVNRSSDVVARYGGEEFAMILPDTNEQNALHIAEKVRSNIELLNIPHKNSLISDHVTISAGVVTIFPEEQIKLVELLLHADQALYKAKEHGRNRVEIYQI</sequence>
<dbReference type="SMART" id="SM00086">
    <property type="entry name" value="PAC"/>
    <property type="match status" value="1"/>
</dbReference>
<feature type="domain" description="PAC" evidence="8">
    <location>
        <begin position="273"/>
        <end position="325"/>
    </location>
</feature>
<comment type="caution">
    <text evidence="10">The sequence shown here is derived from an EMBL/GenBank/DDBJ whole genome shotgun (WGS) entry which is preliminary data.</text>
</comment>
<dbReference type="InterPro" id="IPR001610">
    <property type="entry name" value="PAC"/>
</dbReference>
<dbReference type="Pfam" id="PF07694">
    <property type="entry name" value="5TM-5TMR_LYT"/>
    <property type="match status" value="1"/>
</dbReference>
<dbReference type="EMBL" id="VYKL01000021">
    <property type="protein sequence ID" value="KAA9022872.1"/>
    <property type="molecule type" value="Genomic_DNA"/>
</dbReference>
<dbReference type="InterPro" id="IPR000014">
    <property type="entry name" value="PAS"/>
</dbReference>
<dbReference type="SUPFAM" id="SSF55785">
    <property type="entry name" value="PYP-like sensor domain (PAS domain)"/>
    <property type="match status" value="1"/>
</dbReference>
<dbReference type="Pfam" id="PF13426">
    <property type="entry name" value="PAS_9"/>
    <property type="match status" value="1"/>
</dbReference>
<dbReference type="SUPFAM" id="SSF55073">
    <property type="entry name" value="Nucleotide cyclase"/>
    <property type="match status" value="1"/>
</dbReference>
<feature type="domain" description="PAS" evidence="7">
    <location>
        <begin position="200"/>
        <end position="244"/>
    </location>
</feature>
<feature type="transmembrane region" description="Helical" evidence="6">
    <location>
        <begin position="112"/>
        <end position="131"/>
    </location>
</feature>
<dbReference type="InterPro" id="IPR029787">
    <property type="entry name" value="Nucleotide_cyclase"/>
</dbReference>
<dbReference type="PANTHER" id="PTHR46663">
    <property type="entry name" value="DIGUANYLATE CYCLASE DGCT-RELATED"/>
    <property type="match status" value="1"/>
</dbReference>
<keyword evidence="5 6" id="KW-0472">Membrane</keyword>
<dbReference type="GO" id="GO:0071555">
    <property type="term" value="P:cell wall organization"/>
    <property type="evidence" value="ECO:0007669"/>
    <property type="project" value="InterPro"/>
</dbReference>
<feature type="transmembrane region" description="Helical" evidence="6">
    <location>
        <begin position="46"/>
        <end position="65"/>
    </location>
</feature>
<dbReference type="Gene3D" id="3.30.450.20">
    <property type="entry name" value="PAS domain"/>
    <property type="match status" value="1"/>
</dbReference>
<dbReference type="PANTHER" id="PTHR46663:SF3">
    <property type="entry name" value="SLL0267 PROTEIN"/>
    <property type="match status" value="1"/>
</dbReference>
<evidence type="ECO:0000256" key="2">
    <source>
        <dbReference type="ARBA" id="ARBA00022475"/>
    </source>
</evidence>